<evidence type="ECO:0000313" key="4">
    <source>
        <dbReference type="Proteomes" id="UP001500731"/>
    </source>
</evidence>
<feature type="signal peptide" evidence="2">
    <location>
        <begin position="1"/>
        <end position="28"/>
    </location>
</feature>
<evidence type="ECO:0008006" key="5">
    <source>
        <dbReference type="Google" id="ProtNLM"/>
    </source>
</evidence>
<keyword evidence="4" id="KW-1185">Reference proteome</keyword>
<comment type="caution">
    <text evidence="3">The sequence shown here is derived from an EMBL/GenBank/DDBJ whole genome shotgun (WGS) entry which is preliminary data.</text>
</comment>
<organism evidence="3 4">
    <name type="scientific">Microbacterium panaciterrae</name>
    <dbReference type="NCBI Taxonomy" id="985759"/>
    <lineage>
        <taxon>Bacteria</taxon>
        <taxon>Bacillati</taxon>
        <taxon>Actinomycetota</taxon>
        <taxon>Actinomycetes</taxon>
        <taxon>Micrococcales</taxon>
        <taxon>Microbacteriaceae</taxon>
        <taxon>Microbacterium</taxon>
    </lineage>
</organism>
<sequence length="222" mass="22974">MRKRVLASLAGVALVTVGMLGGASGAYASDPLPDPAPDAAPAPDYEDTAPNAVPSNGLYSPMGDFITSAQMDAIPSSGGEIALVFPDAPPAPDNGASGTVPVQVSGSRCYLVPGVMWSRSSGSGYTYGTIGSKPQLTNCTADVKKTGMASEVWKNNGWIWSRVAGPFNSYGTGNMQQKSVQYICKNKGSNLYKVVTTSWGTNSRGQTGVGRDSTGPFRFSCG</sequence>
<dbReference type="Proteomes" id="UP001500731">
    <property type="component" value="Unassembled WGS sequence"/>
</dbReference>
<accession>A0ABP8P0I2</accession>
<evidence type="ECO:0000313" key="3">
    <source>
        <dbReference type="EMBL" id="GAA4477400.1"/>
    </source>
</evidence>
<protein>
    <recommendedName>
        <fullName evidence="5">Secreted protein</fullName>
    </recommendedName>
</protein>
<feature type="region of interest" description="Disordered" evidence="1">
    <location>
        <begin position="30"/>
        <end position="53"/>
    </location>
</feature>
<reference evidence="4" key="1">
    <citation type="journal article" date="2019" name="Int. J. Syst. Evol. Microbiol.">
        <title>The Global Catalogue of Microorganisms (GCM) 10K type strain sequencing project: providing services to taxonomists for standard genome sequencing and annotation.</title>
        <authorList>
            <consortium name="The Broad Institute Genomics Platform"/>
            <consortium name="The Broad Institute Genome Sequencing Center for Infectious Disease"/>
            <person name="Wu L."/>
            <person name="Ma J."/>
        </authorList>
    </citation>
    <scope>NUCLEOTIDE SEQUENCE [LARGE SCALE GENOMIC DNA]</scope>
    <source>
        <strain evidence="4">JCM 17839</strain>
    </source>
</reference>
<keyword evidence="2" id="KW-0732">Signal</keyword>
<name>A0ABP8P0I2_9MICO</name>
<evidence type="ECO:0000256" key="1">
    <source>
        <dbReference type="SAM" id="MobiDB-lite"/>
    </source>
</evidence>
<gene>
    <name evidence="3" type="ORF">GCM10023171_00030</name>
</gene>
<evidence type="ECO:0000256" key="2">
    <source>
        <dbReference type="SAM" id="SignalP"/>
    </source>
</evidence>
<proteinExistence type="predicted"/>
<dbReference type="EMBL" id="BAABGP010000002">
    <property type="protein sequence ID" value="GAA4477400.1"/>
    <property type="molecule type" value="Genomic_DNA"/>
</dbReference>
<dbReference type="RefSeq" id="WP_345183060.1">
    <property type="nucleotide sequence ID" value="NZ_BAABGP010000002.1"/>
</dbReference>
<feature type="chain" id="PRO_5046301408" description="Secreted protein" evidence="2">
    <location>
        <begin position="29"/>
        <end position="222"/>
    </location>
</feature>